<dbReference type="FunCoup" id="B3SBE4">
    <property type="interactions" value="90"/>
</dbReference>
<dbReference type="GO" id="GO:0016705">
    <property type="term" value="F:oxidoreductase activity, acting on paired donors, with incorporation or reduction of molecular oxygen"/>
    <property type="evidence" value="ECO:0007669"/>
    <property type="project" value="InterPro"/>
</dbReference>
<comment type="subcellular location">
    <subcellularLocation>
        <location evidence="2">Endoplasmic reticulum membrane</location>
        <topology evidence="2">Peripheral membrane protein</topology>
    </subcellularLocation>
    <subcellularLocation>
        <location evidence="1">Microsome membrane</location>
        <topology evidence="1">Peripheral membrane protein</topology>
    </subcellularLocation>
</comment>
<keyword evidence="6" id="KW-0492">Microsome</keyword>
<dbReference type="InterPro" id="IPR001128">
    <property type="entry name" value="Cyt_P450"/>
</dbReference>
<dbReference type="InterPro" id="IPR036396">
    <property type="entry name" value="Cyt_P450_sf"/>
</dbReference>
<dbReference type="GO" id="GO:0005506">
    <property type="term" value="F:iron ion binding"/>
    <property type="evidence" value="ECO:0007669"/>
    <property type="project" value="InterPro"/>
</dbReference>
<dbReference type="InParanoid" id="B3SBE4"/>
<keyword evidence="8 10" id="KW-0408">Iron</keyword>
<protein>
    <recommendedName>
        <fullName evidence="14">Cytochrome P450</fullName>
    </recommendedName>
</protein>
<evidence type="ECO:0000256" key="9">
    <source>
        <dbReference type="ARBA" id="ARBA00043906"/>
    </source>
</evidence>
<dbReference type="eggNOG" id="KOG0158">
    <property type="taxonomic scope" value="Eukaryota"/>
</dbReference>
<dbReference type="InterPro" id="IPR002401">
    <property type="entry name" value="Cyt_P450_E_grp-I"/>
</dbReference>
<evidence type="ECO:0000256" key="8">
    <source>
        <dbReference type="ARBA" id="ARBA00023004"/>
    </source>
</evidence>
<dbReference type="AlphaFoldDB" id="B3SBE4"/>
<evidence type="ECO:0000256" key="10">
    <source>
        <dbReference type="PIRSR" id="PIRSR602401-1"/>
    </source>
</evidence>
<name>B3SBE4_TRIAD</name>
<dbReference type="RefSeq" id="XP_002117583.1">
    <property type="nucleotide sequence ID" value="XM_002117547.1"/>
</dbReference>
<dbReference type="OMA" id="FQALNIC"/>
<evidence type="ECO:0000256" key="7">
    <source>
        <dbReference type="ARBA" id="ARBA00023002"/>
    </source>
</evidence>
<dbReference type="SUPFAM" id="SSF48264">
    <property type="entry name" value="Cytochrome P450"/>
    <property type="match status" value="1"/>
</dbReference>
<dbReference type="InterPro" id="IPR050705">
    <property type="entry name" value="Cytochrome_P450_3A"/>
</dbReference>
<dbReference type="FunFam" id="1.10.630.10:FF:000042">
    <property type="entry name" value="Cytochrome P450"/>
    <property type="match status" value="1"/>
</dbReference>
<dbReference type="PROSITE" id="PS00086">
    <property type="entry name" value="CYTOCHROME_P450"/>
    <property type="match status" value="1"/>
</dbReference>
<comment type="cofactor">
    <cofactor evidence="10">
        <name>heme</name>
        <dbReference type="ChEBI" id="CHEBI:30413"/>
    </cofactor>
</comment>
<evidence type="ECO:0000313" key="12">
    <source>
        <dbReference type="EMBL" id="EDV19993.1"/>
    </source>
</evidence>
<dbReference type="GO" id="GO:0004497">
    <property type="term" value="F:monooxygenase activity"/>
    <property type="evidence" value="ECO:0007669"/>
    <property type="project" value="UniProtKB-KW"/>
</dbReference>
<evidence type="ECO:0000256" key="1">
    <source>
        <dbReference type="ARBA" id="ARBA00004174"/>
    </source>
</evidence>
<sequence length="492" mass="55870">MIGLQLSISQILLISGTILAWCFYKYYLKPYRHLRKLGLSGPRPKPLFGNLLDGKSASQHLVQVERQEKYGHVYGTLFFSVPTIWIGDPEVLKSVLIKDFSNFTNRFGIANNLEPFNKTLVELRDTDWKRVRNILIPTFSTSKLKLTFPCVDKASNEIVVMLLNAEKEGRSIELWRICGKFTMKVILASAFGIEFESKEQEKRLTGAASQLTSNSPGLLHILLLFATPLFRILEPLFGGQFMNSLNYLADTCRNVIKERRKNMSEGVSCRRDMLQQMIEAGDNDKLDDKEIIAQALVFLVGGYETTANTLAFATYLLATNPEIQRRLYHEIKTKLNDTDPLDYDCVSDLPYLEMVILETLRIYPPAFRVTRKCKNDITIDGHQISKEAMIAIPIYAIHHNPKLWPNPEQFMPERFTPEEKSKHAACAFLPFGNGPRNCIGKRLALLEVKLALVKILRSVELITTEETDVPLPLRCGITMSPANGINLGCKRR</sequence>
<dbReference type="OrthoDB" id="6501435at2759"/>
<dbReference type="HOGENOM" id="CLU_001570_5_2_1"/>
<evidence type="ECO:0000256" key="11">
    <source>
        <dbReference type="RuleBase" id="RU000461"/>
    </source>
</evidence>
<dbReference type="InterPro" id="IPR017972">
    <property type="entry name" value="Cyt_P450_CS"/>
</dbReference>
<dbReference type="KEGG" id="tad:TRIADDRAFT_32665"/>
<dbReference type="PhylomeDB" id="B3SBE4"/>
<dbReference type="PRINTS" id="PR00385">
    <property type="entry name" value="P450"/>
</dbReference>
<dbReference type="CDD" id="cd11055">
    <property type="entry name" value="CYP3A-like"/>
    <property type="match status" value="1"/>
</dbReference>
<accession>B3SBE4</accession>
<dbReference type="STRING" id="10228.B3SBE4"/>
<evidence type="ECO:0000313" key="13">
    <source>
        <dbReference type="Proteomes" id="UP000009022"/>
    </source>
</evidence>
<comment type="function">
    <text evidence="9">Cytochromes P450 are a group of heme-thiolate monooxygenases. They oxidize a variety of structurally unrelated compounds, including steroids, fatty acids, and xenobiotics.</text>
</comment>
<keyword evidence="11" id="KW-0503">Monooxygenase</keyword>
<dbReference type="GO" id="GO:0020037">
    <property type="term" value="F:heme binding"/>
    <property type="evidence" value="ECO:0007669"/>
    <property type="project" value="InterPro"/>
</dbReference>
<dbReference type="PANTHER" id="PTHR24302">
    <property type="entry name" value="CYTOCHROME P450 FAMILY 3"/>
    <property type="match status" value="1"/>
</dbReference>
<comment type="similarity">
    <text evidence="3 11">Belongs to the cytochrome P450 family.</text>
</comment>
<feature type="binding site" description="axial binding residue" evidence="10">
    <location>
        <position position="438"/>
    </location>
    <ligand>
        <name>heme</name>
        <dbReference type="ChEBI" id="CHEBI:30413"/>
    </ligand>
    <ligandPart>
        <name>Fe</name>
        <dbReference type="ChEBI" id="CHEBI:18248"/>
    </ligandPart>
</feature>
<evidence type="ECO:0000256" key="6">
    <source>
        <dbReference type="ARBA" id="ARBA00022848"/>
    </source>
</evidence>
<dbReference type="CTD" id="6758741"/>
<evidence type="ECO:0008006" key="14">
    <source>
        <dbReference type="Google" id="ProtNLM"/>
    </source>
</evidence>
<dbReference type="PRINTS" id="PR00463">
    <property type="entry name" value="EP450I"/>
</dbReference>
<keyword evidence="5 10" id="KW-0479">Metal-binding</keyword>
<dbReference type="Proteomes" id="UP000009022">
    <property type="component" value="Unassembled WGS sequence"/>
</dbReference>
<keyword evidence="4 10" id="KW-0349">Heme</keyword>
<evidence type="ECO:0000256" key="5">
    <source>
        <dbReference type="ARBA" id="ARBA00022723"/>
    </source>
</evidence>
<proteinExistence type="inferred from homology"/>
<dbReference type="Gene3D" id="1.10.630.10">
    <property type="entry name" value="Cytochrome P450"/>
    <property type="match status" value="1"/>
</dbReference>
<keyword evidence="6" id="KW-0256">Endoplasmic reticulum</keyword>
<keyword evidence="13" id="KW-1185">Reference proteome</keyword>
<evidence type="ECO:0000256" key="2">
    <source>
        <dbReference type="ARBA" id="ARBA00004406"/>
    </source>
</evidence>
<dbReference type="GO" id="GO:0005789">
    <property type="term" value="C:endoplasmic reticulum membrane"/>
    <property type="evidence" value="ECO:0007669"/>
    <property type="project" value="UniProtKB-SubCell"/>
</dbReference>
<evidence type="ECO:0000256" key="4">
    <source>
        <dbReference type="ARBA" id="ARBA00022617"/>
    </source>
</evidence>
<gene>
    <name evidence="12" type="ORF">TRIADDRAFT_32665</name>
</gene>
<organism evidence="12 13">
    <name type="scientific">Trichoplax adhaerens</name>
    <name type="common">Trichoplax reptans</name>
    <dbReference type="NCBI Taxonomy" id="10228"/>
    <lineage>
        <taxon>Eukaryota</taxon>
        <taxon>Metazoa</taxon>
        <taxon>Placozoa</taxon>
        <taxon>Uniplacotomia</taxon>
        <taxon>Trichoplacea</taxon>
        <taxon>Trichoplacidae</taxon>
        <taxon>Trichoplax</taxon>
    </lineage>
</organism>
<keyword evidence="7 11" id="KW-0560">Oxidoreductase</keyword>
<dbReference type="GeneID" id="6758741"/>
<dbReference type="PANTHER" id="PTHR24302:SF15">
    <property type="entry name" value="FATTY-ACID PEROXYGENASE"/>
    <property type="match status" value="1"/>
</dbReference>
<dbReference type="EMBL" id="DS985264">
    <property type="protein sequence ID" value="EDV19993.1"/>
    <property type="molecule type" value="Genomic_DNA"/>
</dbReference>
<dbReference type="Pfam" id="PF00067">
    <property type="entry name" value="p450"/>
    <property type="match status" value="1"/>
</dbReference>
<evidence type="ECO:0000256" key="3">
    <source>
        <dbReference type="ARBA" id="ARBA00010617"/>
    </source>
</evidence>
<reference evidence="12 13" key="1">
    <citation type="journal article" date="2008" name="Nature">
        <title>The Trichoplax genome and the nature of placozoans.</title>
        <authorList>
            <person name="Srivastava M."/>
            <person name="Begovic E."/>
            <person name="Chapman J."/>
            <person name="Putnam N.H."/>
            <person name="Hellsten U."/>
            <person name="Kawashima T."/>
            <person name="Kuo A."/>
            <person name="Mitros T."/>
            <person name="Salamov A."/>
            <person name="Carpenter M.L."/>
            <person name="Signorovitch A.Y."/>
            <person name="Moreno M.A."/>
            <person name="Kamm K."/>
            <person name="Grimwood J."/>
            <person name="Schmutz J."/>
            <person name="Shapiro H."/>
            <person name="Grigoriev I.V."/>
            <person name="Buss L.W."/>
            <person name="Schierwater B."/>
            <person name="Dellaporta S.L."/>
            <person name="Rokhsar D.S."/>
        </authorList>
    </citation>
    <scope>NUCLEOTIDE SEQUENCE [LARGE SCALE GENOMIC DNA]</scope>
    <source>
        <strain evidence="12 13">Grell-BS-1999</strain>
    </source>
</reference>